<keyword evidence="6" id="KW-1185">Reference proteome</keyword>
<reference evidence="5 6" key="1">
    <citation type="submission" date="2018-04" db="EMBL/GenBank/DDBJ databases">
        <title>Genome sequencing of Flavobacterium sp. HYN0048.</title>
        <authorList>
            <person name="Yi H."/>
            <person name="Baek C."/>
        </authorList>
    </citation>
    <scope>NUCLEOTIDE SEQUENCE [LARGE SCALE GENOMIC DNA]</scope>
    <source>
        <strain evidence="5 6">HYN0048</strain>
    </source>
</reference>
<dbReference type="InterPro" id="IPR036390">
    <property type="entry name" value="WH_DNA-bd_sf"/>
</dbReference>
<dbReference type="Proteomes" id="UP000244193">
    <property type="component" value="Chromosome"/>
</dbReference>
<dbReference type="AlphaFoldDB" id="A0A2S0RJR2"/>
<organism evidence="5 6">
    <name type="scientific">Flavobacterium magnum</name>
    <dbReference type="NCBI Taxonomy" id="2162713"/>
    <lineage>
        <taxon>Bacteria</taxon>
        <taxon>Pseudomonadati</taxon>
        <taxon>Bacteroidota</taxon>
        <taxon>Flavobacteriia</taxon>
        <taxon>Flavobacteriales</taxon>
        <taxon>Flavobacteriaceae</taxon>
        <taxon>Flavobacterium</taxon>
    </lineage>
</organism>
<dbReference type="PANTHER" id="PTHR33204:SF29">
    <property type="entry name" value="TRANSCRIPTIONAL REGULATOR"/>
    <property type="match status" value="1"/>
</dbReference>
<evidence type="ECO:0000256" key="1">
    <source>
        <dbReference type="ARBA" id="ARBA00023015"/>
    </source>
</evidence>
<keyword evidence="3" id="KW-0804">Transcription</keyword>
<dbReference type="InterPro" id="IPR002577">
    <property type="entry name" value="HTH_HxlR"/>
</dbReference>
<dbReference type="SUPFAM" id="SSF46785">
    <property type="entry name" value="Winged helix' DNA-binding domain"/>
    <property type="match status" value="1"/>
</dbReference>
<dbReference type="PROSITE" id="PS51118">
    <property type="entry name" value="HTH_HXLR"/>
    <property type="match status" value="1"/>
</dbReference>
<dbReference type="KEGG" id="fmg:HYN48_12285"/>
<sequence>MNEKSERNHAECQSLIRPVHDALEVLNGKWKLPIIISLSFGNKRFSEMSKEIAKITDRMLSKELRDMEVNGLIKRTVHDSIPVVVEYALTEYGQSLDPVINELRKWGVEHRRRAGVPVP</sequence>
<dbReference type="EMBL" id="CP028811">
    <property type="protein sequence ID" value="AWA31510.1"/>
    <property type="molecule type" value="Genomic_DNA"/>
</dbReference>
<evidence type="ECO:0000313" key="6">
    <source>
        <dbReference type="Proteomes" id="UP000244193"/>
    </source>
</evidence>
<accession>A0A2S0RJR2</accession>
<dbReference type="Pfam" id="PF01638">
    <property type="entry name" value="HxlR"/>
    <property type="match status" value="1"/>
</dbReference>
<dbReference type="GO" id="GO:0003677">
    <property type="term" value="F:DNA binding"/>
    <property type="evidence" value="ECO:0007669"/>
    <property type="project" value="UniProtKB-KW"/>
</dbReference>
<proteinExistence type="predicted"/>
<gene>
    <name evidence="5" type="ORF">HYN48_12285</name>
</gene>
<dbReference type="PANTHER" id="PTHR33204">
    <property type="entry name" value="TRANSCRIPTIONAL REGULATOR, MARR FAMILY"/>
    <property type="match status" value="1"/>
</dbReference>
<keyword evidence="2" id="KW-0238">DNA-binding</keyword>
<keyword evidence="1" id="KW-0805">Transcription regulation</keyword>
<evidence type="ECO:0000256" key="3">
    <source>
        <dbReference type="ARBA" id="ARBA00023163"/>
    </source>
</evidence>
<feature type="domain" description="HTH hxlR-type" evidence="4">
    <location>
        <begin position="12"/>
        <end position="115"/>
    </location>
</feature>
<dbReference type="RefSeq" id="WP_108373629.1">
    <property type="nucleotide sequence ID" value="NZ_CP028811.1"/>
</dbReference>
<name>A0A2S0RJR2_9FLAO</name>
<evidence type="ECO:0000259" key="4">
    <source>
        <dbReference type="PROSITE" id="PS51118"/>
    </source>
</evidence>
<dbReference type="OrthoDB" id="769662at2"/>
<dbReference type="Gene3D" id="1.10.10.10">
    <property type="entry name" value="Winged helix-like DNA-binding domain superfamily/Winged helix DNA-binding domain"/>
    <property type="match status" value="1"/>
</dbReference>
<dbReference type="InterPro" id="IPR036388">
    <property type="entry name" value="WH-like_DNA-bd_sf"/>
</dbReference>
<protein>
    <submittedName>
        <fullName evidence="5">Transcriptional regulator</fullName>
    </submittedName>
</protein>
<evidence type="ECO:0000313" key="5">
    <source>
        <dbReference type="EMBL" id="AWA31510.1"/>
    </source>
</evidence>
<evidence type="ECO:0000256" key="2">
    <source>
        <dbReference type="ARBA" id="ARBA00023125"/>
    </source>
</evidence>